<dbReference type="GO" id="GO:0016020">
    <property type="term" value="C:membrane"/>
    <property type="evidence" value="ECO:0007669"/>
    <property type="project" value="UniProtKB-SubCell"/>
</dbReference>
<evidence type="ECO:0000256" key="13">
    <source>
        <dbReference type="ARBA" id="ARBA00043832"/>
    </source>
</evidence>
<dbReference type="EC" id="3.1.3.80" evidence="3"/>
<dbReference type="RefSeq" id="WP_006950162.1">
    <property type="nucleotide sequence ID" value="NZ_BAJI01000004.1"/>
</dbReference>
<evidence type="ECO:0000256" key="4">
    <source>
        <dbReference type="ARBA" id="ARBA00013040"/>
    </source>
</evidence>
<evidence type="ECO:0000256" key="12">
    <source>
        <dbReference type="ARBA" id="ARBA00043691"/>
    </source>
</evidence>
<dbReference type="PANTHER" id="PTHR20963">
    <property type="entry name" value="MULTIPLE INOSITOL POLYPHOSPHATE PHOSPHATASE-RELATED"/>
    <property type="match status" value="1"/>
</dbReference>
<dbReference type="eggNOG" id="COG3537">
    <property type="taxonomic scope" value="Bacteria"/>
</dbReference>
<keyword evidence="16" id="KW-1185">Reference proteome</keyword>
<dbReference type="BioCyc" id="PMAR862515-HMP:GMOO-1880-MONOMER"/>
<evidence type="ECO:0000256" key="7">
    <source>
        <dbReference type="ARBA" id="ARBA00022801"/>
    </source>
</evidence>
<evidence type="ECO:0000313" key="16">
    <source>
        <dbReference type="Proteomes" id="UP000004394"/>
    </source>
</evidence>
<feature type="signal peptide" evidence="14">
    <location>
        <begin position="1"/>
        <end position="19"/>
    </location>
</feature>
<dbReference type="PANTHER" id="PTHR20963:SF8">
    <property type="entry name" value="MULTIPLE INOSITOL POLYPHOSPHATE PHOSPHATASE 1"/>
    <property type="match status" value="1"/>
</dbReference>
<protein>
    <recommendedName>
        <fullName evidence="5">Multiple inositol polyphosphate phosphatase 1</fullName>
        <ecNumber evidence="4">3.1.3.62</ecNumber>
        <ecNumber evidence="3">3.1.3.80</ecNumber>
    </recommendedName>
    <alternativeName>
        <fullName evidence="9">2,3-bisphosphoglycerate 3-phosphatase</fullName>
    </alternativeName>
</protein>
<evidence type="ECO:0000256" key="10">
    <source>
        <dbReference type="ARBA" id="ARBA00043668"/>
    </source>
</evidence>
<evidence type="ECO:0000256" key="3">
    <source>
        <dbReference type="ARBA" id="ARBA00012976"/>
    </source>
</evidence>
<evidence type="ECO:0000256" key="5">
    <source>
        <dbReference type="ARBA" id="ARBA00018097"/>
    </source>
</evidence>
<dbReference type="STRING" id="862515.HMPREF0658_1854"/>
<dbReference type="InterPro" id="IPR000560">
    <property type="entry name" value="His_Pase_clade-2"/>
</dbReference>
<feature type="chain" id="PRO_5003138392" description="Multiple inositol polyphosphate phosphatase 1" evidence="14">
    <location>
        <begin position="20"/>
        <end position="434"/>
    </location>
</feature>
<keyword evidence="6 14" id="KW-0732">Signal</keyword>
<comment type="catalytic activity">
    <reaction evidence="11">
        <text>1D-myo-inositol 1,2,4,5,6-pentakisphosphate + H2O = 1D-myo-inositol 1,2,5,6-tetrakisphosphate + phosphate</text>
        <dbReference type="Rhea" id="RHEA:77115"/>
        <dbReference type="ChEBI" id="CHEBI:15377"/>
        <dbReference type="ChEBI" id="CHEBI:43474"/>
        <dbReference type="ChEBI" id="CHEBI:57798"/>
        <dbReference type="ChEBI" id="CHEBI:195535"/>
        <dbReference type="EC" id="3.1.3.62"/>
    </reaction>
    <physiologicalReaction direction="left-to-right" evidence="11">
        <dbReference type="Rhea" id="RHEA:77116"/>
    </physiologicalReaction>
</comment>
<evidence type="ECO:0000256" key="1">
    <source>
        <dbReference type="ARBA" id="ARBA00004370"/>
    </source>
</evidence>
<dbReference type="GO" id="GO:0034417">
    <property type="term" value="F:bisphosphoglycerate 3-phosphatase activity"/>
    <property type="evidence" value="ECO:0007669"/>
    <property type="project" value="UniProtKB-EC"/>
</dbReference>
<dbReference type="HOGENOM" id="CLU_029165_4_0_10"/>
<evidence type="ECO:0000256" key="14">
    <source>
        <dbReference type="SAM" id="SignalP"/>
    </source>
</evidence>
<accession>E0NUJ9</accession>
<dbReference type="Proteomes" id="UP000004394">
    <property type="component" value="Unassembled WGS sequence"/>
</dbReference>
<proteinExistence type="inferred from homology"/>
<dbReference type="AlphaFoldDB" id="E0NUJ9"/>
<evidence type="ECO:0000256" key="11">
    <source>
        <dbReference type="ARBA" id="ARBA00043671"/>
    </source>
</evidence>
<dbReference type="EMBL" id="AEEI01000052">
    <property type="protein sequence ID" value="EFM01290.1"/>
    <property type="molecule type" value="Genomic_DNA"/>
</dbReference>
<evidence type="ECO:0000256" key="6">
    <source>
        <dbReference type="ARBA" id="ARBA00022729"/>
    </source>
</evidence>
<evidence type="ECO:0000256" key="8">
    <source>
        <dbReference type="ARBA" id="ARBA00023136"/>
    </source>
</evidence>
<keyword evidence="8" id="KW-0472">Membrane</keyword>
<organism evidence="15 16">
    <name type="scientific">Hoylesella marshii DSM 16973 = JCM 13450</name>
    <dbReference type="NCBI Taxonomy" id="862515"/>
    <lineage>
        <taxon>Bacteria</taxon>
        <taxon>Pseudomonadati</taxon>
        <taxon>Bacteroidota</taxon>
        <taxon>Bacteroidia</taxon>
        <taxon>Bacteroidales</taxon>
        <taxon>Prevotellaceae</taxon>
        <taxon>Hoylesella</taxon>
    </lineage>
</organism>
<evidence type="ECO:0000256" key="2">
    <source>
        <dbReference type="ARBA" id="ARBA00008422"/>
    </source>
</evidence>
<dbReference type="Pfam" id="PF00328">
    <property type="entry name" value="His_Phos_2"/>
    <property type="match status" value="1"/>
</dbReference>
<dbReference type="OrthoDB" id="9770871at2"/>
<comment type="catalytic activity">
    <reaction evidence="12">
        <text>1D-myo-inositol hexakisphosphate + H2O = 1D-myo-inositol 1,2,4,5,6-pentakisphosphate + phosphate</text>
        <dbReference type="Rhea" id="RHEA:16989"/>
        <dbReference type="ChEBI" id="CHEBI:15377"/>
        <dbReference type="ChEBI" id="CHEBI:43474"/>
        <dbReference type="ChEBI" id="CHEBI:57798"/>
        <dbReference type="ChEBI" id="CHEBI:58130"/>
        <dbReference type="EC" id="3.1.3.62"/>
    </reaction>
    <physiologicalReaction direction="left-to-right" evidence="12">
        <dbReference type="Rhea" id="RHEA:16990"/>
    </physiologicalReaction>
</comment>
<reference evidence="15" key="1">
    <citation type="submission" date="2010-07" db="EMBL/GenBank/DDBJ databases">
        <authorList>
            <person name="Muzny D."/>
            <person name="Qin X."/>
            <person name="Deng J."/>
            <person name="Jiang H."/>
            <person name="Liu Y."/>
            <person name="Qu J."/>
            <person name="Song X.-Z."/>
            <person name="Zhang L."/>
            <person name="Thornton R."/>
            <person name="Coyle M."/>
            <person name="Francisco L."/>
            <person name="Jackson L."/>
            <person name="Javaid M."/>
            <person name="Korchina V."/>
            <person name="Kovar C."/>
            <person name="Mata R."/>
            <person name="Mathew T."/>
            <person name="Ngo R."/>
            <person name="Nguyen L."/>
            <person name="Nguyen N."/>
            <person name="Okwuonu G."/>
            <person name="Ongeri F."/>
            <person name="Pham C."/>
            <person name="Simmons D."/>
            <person name="Wilczek-Boney K."/>
            <person name="Hale W."/>
            <person name="Jakkamsetti A."/>
            <person name="Pham P."/>
            <person name="Ruth R."/>
            <person name="San Lucas F."/>
            <person name="Warren J."/>
            <person name="Zhang J."/>
            <person name="Zhao Z."/>
            <person name="Zhou C."/>
            <person name="Zhu D."/>
            <person name="Lee S."/>
            <person name="Bess C."/>
            <person name="Blankenburg K."/>
            <person name="Forbes L."/>
            <person name="Fu Q."/>
            <person name="Gubbala S."/>
            <person name="Hirani K."/>
            <person name="Jayaseelan J.C."/>
            <person name="Lara F."/>
            <person name="Munidasa M."/>
            <person name="Palculict T."/>
            <person name="Patil S."/>
            <person name="Pu L.-L."/>
            <person name="Saada N."/>
            <person name="Tang L."/>
            <person name="Weissenberger G."/>
            <person name="Zhu Y."/>
            <person name="Hemphill L."/>
            <person name="Shang Y."/>
            <person name="Youmans B."/>
            <person name="Ayvaz T."/>
            <person name="Ross M."/>
            <person name="Santibanez J."/>
            <person name="Aqrawi P."/>
            <person name="Gross S."/>
            <person name="Joshi V."/>
            <person name="Fowler G."/>
            <person name="Nazareth L."/>
            <person name="Reid J."/>
            <person name="Worley K."/>
            <person name="Petrosino J."/>
            <person name="Highlander S."/>
            <person name="Gibbs R."/>
        </authorList>
    </citation>
    <scope>NUCLEOTIDE SEQUENCE [LARGE SCALE GENOMIC DNA]</scope>
    <source>
        <strain evidence="15">DSM 16973</strain>
    </source>
</reference>
<sequence length="434" mass="51256">MKRPIFLLLFMLLPMAFYAQKAKEDFKRDRTLSGSNYVAYPGPHKAMLTKAPAGYQPFYLSHYGRHGSRYLIGTADYDKPYFELLKADSLGKLTAKGKEVLRKVRMIREEALSRDGELTLRGAQQHQEIARRMFKRFPQIFQGNVHVDAKSTIVIRCILSMENALQELSRLNPHLRISHDASMHDMYYMNFNDTLLFKQRMPEKARKAFDTFYDRHDKHERVMREIFNDDTYWAKKGYGRYMNYALFKMASNVQSTELRHQLSLYDLFTDEEIYENWLPRNAWWYINYGASPLNGAKQPYSQRRLLRRIIHEADSCMALEHPGATLRYGHDTMVMPLTCLLDLNGFGQQIEDLEQLDKSGWRNYEIFPMACNIQFVFYRRSLADKDVIFKVLLNEDEASLPLKTDIAPYYHWKDFKDFFLKKLNDYEPSSPIVH</sequence>
<comment type="subcellular location">
    <subcellularLocation>
        <location evidence="1">Membrane</location>
    </subcellularLocation>
</comment>
<dbReference type="InterPro" id="IPR029033">
    <property type="entry name" value="His_PPase_superfam"/>
</dbReference>
<comment type="caution">
    <text evidence="15">The sequence shown here is derived from an EMBL/GenBank/DDBJ whole genome shotgun (WGS) entry which is preliminary data.</text>
</comment>
<dbReference type="EC" id="3.1.3.62" evidence="4"/>
<comment type="catalytic activity">
    <reaction evidence="10">
        <text>1D-myo-inositol 1,2,5,6-tetrakisphosphate + H2O = 1D-myo-inositol 1,2,6-trisphosphate + phosphate</text>
        <dbReference type="Rhea" id="RHEA:77119"/>
        <dbReference type="ChEBI" id="CHEBI:15377"/>
        <dbReference type="ChEBI" id="CHEBI:43474"/>
        <dbReference type="ChEBI" id="CHEBI:195535"/>
        <dbReference type="ChEBI" id="CHEBI:195537"/>
        <dbReference type="EC" id="3.1.3.62"/>
    </reaction>
    <physiologicalReaction direction="left-to-right" evidence="10">
        <dbReference type="Rhea" id="RHEA:77120"/>
    </physiologicalReaction>
</comment>
<evidence type="ECO:0000313" key="15">
    <source>
        <dbReference type="EMBL" id="EFM01290.1"/>
    </source>
</evidence>
<dbReference type="SUPFAM" id="SSF53254">
    <property type="entry name" value="Phosphoglycerate mutase-like"/>
    <property type="match status" value="1"/>
</dbReference>
<name>E0NUJ9_9BACT</name>
<comment type="catalytic activity">
    <reaction evidence="13">
        <text>(2R)-2,3-bisphosphoglycerate + H2O = (2R)-2-phosphoglycerate + phosphate</text>
        <dbReference type="Rhea" id="RHEA:27381"/>
        <dbReference type="ChEBI" id="CHEBI:15377"/>
        <dbReference type="ChEBI" id="CHEBI:43474"/>
        <dbReference type="ChEBI" id="CHEBI:58248"/>
        <dbReference type="ChEBI" id="CHEBI:58289"/>
        <dbReference type="EC" id="3.1.3.80"/>
    </reaction>
    <physiologicalReaction direction="left-to-right" evidence="13">
        <dbReference type="Rhea" id="RHEA:27382"/>
    </physiologicalReaction>
</comment>
<comment type="similarity">
    <text evidence="2">Belongs to the histidine acid phosphatase family. MINPP1 subfamily.</text>
</comment>
<evidence type="ECO:0000256" key="9">
    <source>
        <dbReference type="ARBA" id="ARBA00031642"/>
    </source>
</evidence>
<keyword evidence="7" id="KW-0378">Hydrolase</keyword>
<gene>
    <name evidence="15" type="ORF">HMPREF0658_1854</name>
</gene>
<dbReference type="Gene3D" id="3.40.50.1240">
    <property type="entry name" value="Phosphoglycerate mutase-like"/>
    <property type="match status" value="1"/>
</dbReference>